<evidence type="ECO:0000256" key="6">
    <source>
        <dbReference type="ARBA" id="ARBA00022840"/>
    </source>
</evidence>
<dbReference type="SUPFAM" id="SSF52540">
    <property type="entry name" value="P-loop containing nucleoside triphosphate hydrolases"/>
    <property type="match status" value="1"/>
</dbReference>
<dbReference type="PATRIC" id="fig|1217799.6.peg.1222"/>
<gene>
    <name evidence="9" type="ORF">DEALK_11800</name>
</gene>
<dbReference type="GO" id="GO:0016887">
    <property type="term" value="F:ATP hydrolysis activity"/>
    <property type="evidence" value="ECO:0007669"/>
    <property type="project" value="InterPro"/>
</dbReference>
<dbReference type="AlphaFoldDB" id="A0A0W0GIH3"/>
<evidence type="ECO:0000256" key="2">
    <source>
        <dbReference type="ARBA" id="ARBA00005417"/>
    </source>
</evidence>
<dbReference type="FunFam" id="3.40.50.300:FF:000016">
    <property type="entry name" value="Oligopeptide ABC transporter ATP-binding component"/>
    <property type="match status" value="1"/>
</dbReference>
<dbReference type="PROSITE" id="PS50893">
    <property type="entry name" value="ABC_TRANSPORTER_2"/>
    <property type="match status" value="1"/>
</dbReference>
<dbReference type="PANTHER" id="PTHR43297:SF2">
    <property type="entry name" value="DIPEPTIDE TRANSPORT ATP-BINDING PROTEIN DPPD"/>
    <property type="match status" value="1"/>
</dbReference>
<dbReference type="PANTHER" id="PTHR43297">
    <property type="entry name" value="OLIGOPEPTIDE TRANSPORT ATP-BINDING PROTEIN APPD"/>
    <property type="match status" value="1"/>
</dbReference>
<dbReference type="GO" id="GO:0005524">
    <property type="term" value="F:ATP binding"/>
    <property type="evidence" value="ECO:0007669"/>
    <property type="project" value="UniProtKB-KW"/>
</dbReference>
<accession>A0A0W0GIH3</accession>
<comment type="subcellular location">
    <subcellularLocation>
        <location evidence="1">Cell membrane</location>
        <topology evidence="1">Peripheral membrane protein</topology>
    </subcellularLocation>
</comment>
<dbReference type="NCBIfam" id="TIGR01727">
    <property type="entry name" value="oligo_HPY"/>
    <property type="match status" value="1"/>
</dbReference>
<dbReference type="InterPro" id="IPR013563">
    <property type="entry name" value="Oligopep_ABC_C"/>
</dbReference>
<reference evidence="9 10" key="1">
    <citation type="submission" date="2015-06" db="EMBL/GenBank/DDBJ databases">
        <title>Genome sequence of the organohalide-respiring Dehalogenimonas alkenigignens type strain (IP3-3T).</title>
        <authorList>
            <person name="Key T.A."/>
            <person name="Richmond D.P."/>
            <person name="Bowman K.S."/>
            <person name="Cho Y.-J."/>
            <person name="Chun J."/>
            <person name="da Costa M.S."/>
            <person name="Rainey F.A."/>
            <person name="Moe W.M."/>
        </authorList>
    </citation>
    <scope>NUCLEOTIDE SEQUENCE [LARGE SCALE GENOMIC DNA]</scope>
    <source>
        <strain evidence="9 10">IP3-3</strain>
    </source>
</reference>
<dbReference type="EMBL" id="LFDV01000002">
    <property type="protein sequence ID" value="KTB48334.1"/>
    <property type="molecule type" value="Genomic_DNA"/>
</dbReference>
<comment type="similarity">
    <text evidence="2">Belongs to the ABC transporter superfamily.</text>
</comment>
<dbReference type="PROSITE" id="PS00211">
    <property type="entry name" value="ABC_TRANSPORTER_1"/>
    <property type="match status" value="1"/>
</dbReference>
<dbReference type="InterPro" id="IPR050388">
    <property type="entry name" value="ABC_Ni/Peptide_Import"/>
</dbReference>
<keyword evidence="10" id="KW-1185">Reference proteome</keyword>
<proteinExistence type="inferred from homology"/>
<protein>
    <submittedName>
        <fullName evidence="9">Oligopeptide/dipeptide ABC transporter, ATP-binding protein, C-terminal domain</fullName>
    </submittedName>
</protein>
<dbReference type="CDD" id="cd03257">
    <property type="entry name" value="ABC_NikE_OppD_transporters"/>
    <property type="match status" value="1"/>
</dbReference>
<organism evidence="9 10">
    <name type="scientific">Dehalogenimonas alkenigignens</name>
    <dbReference type="NCBI Taxonomy" id="1217799"/>
    <lineage>
        <taxon>Bacteria</taxon>
        <taxon>Bacillati</taxon>
        <taxon>Chloroflexota</taxon>
        <taxon>Dehalococcoidia</taxon>
        <taxon>Dehalococcoidales</taxon>
        <taxon>Dehalococcoidaceae</taxon>
        <taxon>Dehalogenimonas</taxon>
    </lineage>
</organism>
<dbReference type="Proteomes" id="UP000053947">
    <property type="component" value="Unassembled WGS sequence"/>
</dbReference>
<dbReference type="GO" id="GO:0005886">
    <property type="term" value="C:plasma membrane"/>
    <property type="evidence" value="ECO:0007669"/>
    <property type="project" value="UniProtKB-SubCell"/>
</dbReference>
<dbReference type="Gene3D" id="3.40.50.300">
    <property type="entry name" value="P-loop containing nucleotide triphosphate hydrolases"/>
    <property type="match status" value="1"/>
</dbReference>
<keyword evidence="6 9" id="KW-0067">ATP-binding</keyword>
<dbReference type="InterPro" id="IPR003593">
    <property type="entry name" value="AAA+_ATPase"/>
</dbReference>
<evidence type="ECO:0000256" key="7">
    <source>
        <dbReference type="ARBA" id="ARBA00023136"/>
    </source>
</evidence>
<keyword evidence="4" id="KW-1003">Cell membrane</keyword>
<comment type="caution">
    <text evidence="9">The sequence shown here is derived from an EMBL/GenBank/DDBJ whole genome shotgun (WGS) entry which is preliminary data.</text>
</comment>
<dbReference type="STRING" id="1217799.DEALK_11800"/>
<evidence type="ECO:0000256" key="5">
    <source>
        <dbReference type="ARBA" id="ARBA00022741"/>
    </source>
</evidence>
<dbReference type="SMART" id="SM00382">
    <property type="entry name" value="AAA"/>
    <property type="match status" value="1"/>
</dbReference>
<feature type="domain" description="ABC transporter" evidence="8">
    <location>
        <begin position="4"/>
        <end position="255"/>
    </location>
</feature>
<dbReference type="RefSeq" id="WP_058439336.1">
    <property type="nucleotide sequence ID" value="NZ_KQ758903.1"/>
</dbReference>
<dbReference type="InterPro" id="IPR017871">
    <property type="entry name" value="ABC_transporter-like_CS"/>
</dbReference>
<evidence type="ECO:0000256" key="1">
    <source>
        <dbReference type="ARBA" id="ARBA00004202"/>
    </source>
</evidence>
<evidence type="ECO:0000313" key="9">
    <source>
        <dbReference type="EMBL" id="KTB48334.1"/>
    </source>
</evidence>
<dbReference type="Pfam" id="PF00005">
    <property type="entry name" value="ABC_tran"/>
    <property type="match status" value="1"/>
</dbReference>
<dbReference type="OrthoDB" id="9802264at2"/>
<evidence type="ECO:0000313" key="10">
    <source>
        <dbReference type="Proteomes" id="UP000053947"/>
    </source>
</evidence>
<dbReference type="GO" id="GO:0015833">
    <property type="term" value="P:peptide transport"/>
    <property type="evidence" value="ECO:0007669"/>
    <property type="project" value="InterPro"/>
</dbReference>
<dbReference type="InterPro" id="IPR003439">
    <property type="entry name" value="ABC_transporter-like_ATP-bd"/>
</dbReference>
<evidence type="ECO:0000259" key="8">
    <source>
        <dbReference type="PROSITE" id="PS50893"/>
    </source>
</evidence>
<name>A0A0W0GIH3_9CHLR</name>
<dbReference type="InterPro" id="IPR027417">
    <property type="entry name" value="P-loop_NTPase"/>
</dbReference>
<keyword evidence="7" id="KW-0472">Membrane</keyword>
<evidence type="ECO:0000256" key="4">
    <source>
        <dbReference type="ARBA" id="ARBA00022475"/>
    </source>
</evidence>
<sequence length="333" mass="36738">MSLLNVQHLTTEFHTQDGIVHAVNDVSFSVNRGELVALVGESGCGKTVSSLSIMRLIPEPPGKITSGSILFEGKDLLKLTKDEMRRVRGSKISMIFQEPMTSLNPVLTIGRQLTEALILHKGMDKKAAEAEAVDLLNKVGIPQAEKRIKSYPHHFSGGMRQRVMIAMAISCQPKLVIADEPTTAVDVTIQAQLLELLKSIIRDLNSSLILITHNLGVVARYAHRVYVMYAGRVVEHGTAAEIFHNPLHPYTAGLLGSVPRLDEPRKLRLRSIEGQPPDLISPPKGCAFAARCAYRREGRCETLEFEMVEAIPGHFTSCLVAFEGETPWRKTMS</sequence>
<evidence type="ECO:0000256" key="3">
    <source>
        <dbReference type="ARBA" id="ARBA00022448"/>
    </source>
</evidence>
<keyword evidence="5" id="KW-0547">Nucleotide-binding</keyword>
<dbReference type="Pfam" id="PF08352">
    <property type="entry name" value="oligo_HPY"/>
    <property type="match status" value="1"/>
</dbReference>
<keyword evidence="3" id="KW-0813">Transport</keyword>